<dbReference type="Proteomes" id="UP001189619">
    <property type="component" value="Chromosome"/>
</dbReference>
<evidence type="ECO:0000313" key="2">
    <source>
        <dbReference type="EMBL" id="CAJ1004386.1"/>
    </source>
</evidence>
<reference evidence="2" key="1">
    <citation type="submission" date="2023-07" db="EMBL/GenBank/DDBJ databases">
        <authorList>
            <person name="Ivanov I."/>
            <person name="Teneva D."/>
            <person name="Stoikov I."/>
        </authorList>
    </citation>
    <scope>NUCLEOTIDE SEQUENCE</scope>
    <source>
        <strain evidence="2">4475</strain>
    </source>
</reference>
<evidence type="ECO:0000259" key="1">
    <source>
        <dbReference type="Pfam" id="PF13360"/>
    </source>
</evidence>
<gene>
    <name evidence="2" type="ORF">BSPP4475_19010</name>
</gene>
<feature type="domain" description="Pyrrolo-quinoline quinone repeat" evidence="1">
    <location>
        <begin position="143"/>
        <end position="324"/>
    </location>
</feature>
<accession>A0AA48MAQ3</accession>
<dbReference type="PANTHER" id="PTHR42754">
    <property type="entry name" value="ENDOGLUCANASE"/>
    <property type="match status" value="1"/>
</dbReference>
<dbReference type="Pfam" id="PF13360">
    <property type="entry name" value="PQQ_2"/>
    <property type="match status" value="1"/>
</dbReference>
<dbReference type="InterPro" id="IPR011047">
    <property type="entry name" value="Quinoprotein_ADH-like_sf"/>
</dbReference>
<dbReference type="EMBL" id="OY569118">
    <property type="protein sequence ID" value="CAJ1004386.1"/>
    <property type="molecule type" value="Genomic_DNA"/>
</dbReference>
<dbReference type="KEGG" id="bayd:BSPP4475_19010"/>
<dbReference type="RefSeq" id="WP_304414794.1">
    <property type="nucleotide sequence ID" value="NZ_JAUSVZ010000017.1"/>
</dbReference>
<organism evidence="2 3">
    <name type="scientific">Brevibacillus aydinogluensis</name>
    <dbReference type="NCBI Taxonomy" id="927786"/>
    <lineage>
        <taxon>Bacteria</taxon>
        <taxon>Bacillati</taxon>
        <taxon>Bacillota</taxon>
        <taxon>Bacilli</taxon>
        <taxon>Bacillales</taxon>
        <taxon>Paenibacillaceae</taxon>
        <taxon>Brevibacillus</taxon>
    </lineage>
</organism>
<dbReference type="InterPro" id="IPR015943">
    <property type="entry name" value="WD40/YVTN_repeat-like_dom_sf"/>
</dbReference>
<dbReference type="SUPFAM" id="SSF50998">
    <property type="entry name" value="Quinoprotein alcohol dehydrogenase-like"/>
    <property type="match status" value="1"/>
</dbReference>
<sequence length="413" mass="45452">MGLIPHGGQKGRAWKWTSLLALALVGTGPLLWSGQAQAVGTIEGPAVTWEKSHPYRYGDFYGNVQRGTNGEIFFSRQAADKRTYEIVRVEQSGTLTVTQTVTDEKLGRLSHFIQTKDGGFLLAGLTRSNDPEGNLRLIKVNGDGEIAWANTYPKYVGMDIRLLQTDDGGYVLAAVLEQQDRSTELLLAKLEQDGKPNWETTFEGAAYDAVTAVRQTVDGGIVLLGAVGQEDDSYRLNRDLFLAKVDKSGKTVWERRHETGLDTVPRAFAETPDGSLVIAGTDRTISDYRAGYGLGYLLKVDKDGKNVWEKRFAEKTQTSALNDIQVTDDGDLLVSGCVKYEEFNMNDASSDGYAARLGEDGVTVWEKVLPNSTEQREQHLLLPISAEAFLTIGTGKKYKGGDYVFYVTQLQAK</sequence>
<dbReference type="InterPro" id="IPR002372">
    <property type="entry name" value="PQQ_rpt_dom"/>
</dbReference>
<name>A0AA48MAQ3_9BACL</name>
<dbReference type="AlphaFoldDB" id="A0AA48MAQ3"/>
<protein>
    <submittedName>
        <fullName evidence="2">PQQ-binding-like beta-propeller repeat protein</fullName>
    </submittedName>
</protein>
<dbReference type="Gene3D" id="2.130.10.10">
    <property type="entry name" value="YVTN repeat-like/Quinoprotein amine dehydrogenase"/>
    <property type="match status" value="1"/>
</dbReference>
<dbReference type="PANTHER" id="PTHR42754:SF1">
    <property type="entry name" value="LIPOPROTEIN"/>
    <property type="match status" value="1"/>
</dbReference>
<keyword evidence="3" id="KW-1185">Reference proteome</keyword>
<evidence type="ECO:0000313" key="3">
    <source>
        <dbReference type="Proteomes" id="UP001189619"/>
    </source>
</evidence>
<proteinExistence type="predicted"/>